<gene>
    <name evidence="7" type="ORF">H1W37_19860</name>
</gene>
<protein>
    <submittedName>
        <fullName evidence="7">Transporter substrate-binding domain-containing protein</fullName>
    </submittedName>
</protein>
<proteinExistence type="inferred from homology"/>
<comment type="caution">
    <text evidence="7">The sequence shown here is derived from an EMBL/GenBank/DDBJ whole genome shotgun (WGS) entry which is preliminary data.</text>
</comment>
<evidence type="ECO:0000256" key="3">
    <source>
        <dbReference type="ARBA" id="ARBA00022729"/>
    </source>
</evidence>
<dbReference type="GO" id="GO:0030313">
    <property type="term" value="C:cell envelope"/>
    <property type="evidence" value="ECO:0007669"/>
    <property type="project" value="UniProtKB-SubCell"/>
</dbReference>
<feature type="chain" id="PRO_5032470678" evidence="5">
    <location>
        <begin position="23"/>
        <end position="264"/>
    </location>
</feature>
<evidence type="ECO:0000313" key="8">
    <source>
        <dbReference type="Proteomes" id="UP000559404"/>
    </source>
</evidence>
<evidence type="ECO:0000313" key="7">
    <source>
        <dbReference type="EMBL" id="MBA4613919.1"/>
    </source>
</evidence>
<evidence type="ECO:0000256" key="5">
    <source>
        <dbReference type="SAM" id="SignalP"/>
    </source>
</evidence>
<dbReference type="EMBL" id="JACEON010000030">
    <property type="protein sequence ID" value="MBA4613919.1"/>
    <property type="molecule type" value="Genomic_DNA"/>
</dbReference>
<feature type="signal peptide" evidence="5">
    <location>
        <begin position="1"/>
        <end position="22"/>
    </location>
</feature>
<evidence type="ECO:0000256" key="2">
    <source>
        <dbReference type="ARBA" id="ARBA00010333"/>
    </source>
</evidence>
<sequence>MKSLFRISALSVAMSLSGLASATAETLRVGTEGAYAPFNSVSQDGAIEGFDVDIGNAICAVMEVECEWSVHDWGGIIPALNANKFDFMVASMAITPARQKAVIFTDPYYYNAMRFVKLKDVELDDAKPETLKGLTIGAQQGAVSAKVLDDWFADSDIKLFPKLGEALMDLESGRIDLVLASQFAIGDWMNDGVDCCEFVGESFLMDGTVGAGIAFRKDDAELQARVNKALKTIMDNGTYDEIRKKYFEFDIMSKPGYVSELFNQ</sequence>
<feature type="domain" description="Solute-binding protein family 3/N-terminal" evidence="6">
    <location>
        <begin position="26"/>
        <end position="250"/>
    </location>
</feature>
<dbReference type="Gene3D" id="3.40.190.10">
    <property type="entry name" value="Periplasmic binding protein-like II"/>
    <property type="match status" value="2"/>
</dbReference>
<organism evidence="7 8">
    <name type="scientific">Stappia taiwanensis</name>
    <dbReference type="NCBI Taxonomy" id="992267"/>
    <lineage>
        <taxon>Bacteria</taxon>
        <taxon>Pseudomonadati</taxon>
        <taxon>Pseudomonadota</taxon>
        <taxon>Alphaproteobacteria</taxon>
        <taxon>Hyphomicrobiales</taxon>
        <taxon>Stappiaceae</taxon>
        <taxon>Stappia</taxon>
    </lineage>
</organism>
<dbReference type="PANTHER" id="PTHR35936:SF17">
    <property type="entry name" value="ARGININE-BINDING EXTRACELLULAR PROTEIN ARTP"/>
    <property type="match status" value="1"/>
</dbReference>
<evidence type="ECO:0000259" key="6">
    <source>
        <dbReference type="SMART" id="SM00062"/>
    </source>
</evidence>
<dbReference type="AlphaFoldDB" id="A0A838XRQ7"/>
<reference evidence="7 8" key="1">
    <citation type="submission" date="2020-07" db="EMBL/GenBank/DDBJ databases">
        <authorList>
            <person name="Li M."/>
        </authorList>
    </citation>
    <scope>NUCLEOTIDE SEQUENCE [LARGE SCALE GENOMIC DNA]</scope>
    <source>
        <strain evidence="7 8">DSM 23284</strain>
    </source>
</reference>
<comment type="similarity">
    <text evidence="2 4">Belongs to the bacterial solute-binding protein 3 family.</text>
</comment>
<accession>A0A838XRQ7</accession>
<dbReference type="Proteomes" id="UP000559404">
    <property type="component" value="Unassembled WGS sequence"/>
</dbReference>
<dbReference type="Pfam" id="PF00497">
    <property type="entry name" value="SBP_bac_3"/>
    <property type="match status" value="1"/>
</dbReference>
<reference evidence="7 8" key="2">
    <citation type="submission" date="2020-08" db="EMBL/GenBank/DDBJ databases">
        <title>Stappia taiwanensis sp. nov., isolated from a coastal thermal spring.</title>
        <authorList>
            <person name="Kampfer P."/>
        </authorList>
    </citation>
    <scope>NUCLEOTIDE SEQUENCE [LARGE SCALE GENOMIC DNA]</scope>
    <source>
        <strain evidence="7 8">DSM 23284</strain>
    </source>
</reference>
<evidence type="ECO:0000256" key="1">
    <source>
        <dbReference type="ARBA" id="ARBA00004196"/>
    </source>
</evidence>
<dbReference type="PROSITE" id="PS01039">
    <property type="entry name" value="SBP_BACTERIAL_3"/>
    <property type="match status" value="1"/>
</dbReference>
<dbReference type="SMART" id="SM00062">
    <property type="entry name" value="PBPb"/>
    <property type="match status" value="1"/>
</dbReference>
<dbReference type="InterPro" id="IPR018313">
    <property type="entry name" value="SBP_3_CS"/>
</dbReference>
<dbReference type="SUPFAM" id="SSF53850">
    <property type="entry name" value="Periplasmic binding protein-like II"/>
    <property type="match status" value="1"/>
</dbReference>
<keyword evidence="3 5" id="KW-0732">Signal</keyword>
<dbReference type="PANTHER" id="PTHR35936">
    <property type="entry name" value="MEMBRANE-BOUND LYTIC MUREIN TRANSGLYCOSYLASE F"/>
    <property type="match status" value="1"/>
</dbReference>
<evidence type="ECO:0000256" key="4">
    <source>
        <dbReference type="RuleBase" id="RU003744"/>
    </source>
</evidence>
<comment type="subcellular location">
    <subcellularLocation>
        <location evidence="1">Cell envelope</location>
    </subcellularLocation>
</comment>
<dbReference type="RefSeq" id="WP_181762116.1">
    <property type="nucleotide sequence ID" value="NZ_BMCR01000014.1"/>
</dbReference>
<name>A0A838XRQ7_9HYPH</name>
<dbReference type="InterPro" id="IPR001638">
    <property type="entry name" value="Solute-binding_3/MltF_N"/>
</dbReference>
<keyword evidence="8" id="KW-1185">Reference proteome</keyword>